<evidence type="ECO:0008006" key="4">
    <source>
        <dbReference type="Google" id="ProtNLM"/>
    </source>
</evidence>
<keyword evidence="3" id="KW-1185">Reference proteome</keyword>
<proteinExistence type="predicted"/>
<evidence type="ECO:0000313" key="2">
    <source>
        <dbReference type="EMBL" id="GIE19785.1"/>
    </source>
</evidence>
<name>A0ABQ3ZMG4_9ACTN</name>
<reference evidence="2 3" key="1">
    <citation type="submission" date="2021-01" db="EMBL/GenBank/DDBJ databases">
        <title>Whole genome shotgun sequence of Actinoplanes humidus NBRC 14915.</title>
        <authorList>
            <person name="Komaki H."/>
            <person name="Tamura T."/>
        </authorList>
    </citation>
    <scope>NUCLEOTIDE SEQUENCE [LARGE SCALE GENOMIC DNA]</scope>
    <source>
        <strain evidence="2 3">NBRC 14915</strain>
    </source>
</reference>
<dbReference type="Proteomes" id="UP000603200">
    <property type="component" value="Unassembled WGS sequence"/>
</dbReference>
<gene>
    <name evidence="2" type="ORF">Ahu01nite_028870</name>
</gene>
<evidence type="ECO:0000313" key="3">
    <source>
        <dbReference type="Proteomes" id="UP000603200"/>
    </source>
</evidence>
<protein>
    <recommendedName>
        <fullName evidence="4">WXG100 family type VII secretion target</fullName>
    </recommendedName>
</protein>
<comment type="caution">
    <text evidence="2">The sequence shown here is derived from an EMBL/GenBank/DDBJ whole genome shotgun (WGS) entry which is preliminary data.</text>
</comment>
<organism evidence="2 3">
    <name type="scientific">Winogradskya humida</name>
    <dbReference type="NCBI Taxonomy" id="113566"/>
    <lineage>
        <taxon>Bacteria</taxon>
        <taxon>Bacillati</taxon>
        <taxon>Actinomycetota</taxon>
        <taxon>Actinomycetes</taxon>
        <taxon>Micromonosporales</taxon>
        <taxon>Micromonosporaceae</taxon>
        <taxon>Winogradskya</taxon>
    </lineage>
</organism>
<dbReference type="RefSeq" id="WP_203836997.1">
    <property type="nucleotide sequence ID" value="NZ_BAAATV010000006.1"/>
</dbReference>
<sequence>MTNPGGRLWVNPEGVSNVGDAYGEHVQLYQTYLEQLTSLRARYGNAWGDDDMGTQFSKKFLGGMDNLEQLIGGIKGTLDYTAAGLRESGKLYREVDDEARDAGHQMAANFESNLPQMHAFKSARAVEAPLAETETQEGLPLSGFTRAKRMDVSQGEPVTEATPKLALQREALPGEMTPMQTVRGRTLEPNTDGSEPLTLEGRTWEPTTEGTPMLARKQGVLASEGTPLLSRQRAVMRSVKPGEPTTEGTPLLARQRVAMRSVKPDEVTAEATPMLALRREKAIPAEEPLLPAERNVMSEPLLARSTPAMPAISSYMMKPEYATAHIGGEPLPEGYRLEALNPFPDGSTRVDANLYDAITPLGNTAVTTPDGQQIDSEGRQFFVVKENPNVDATAPGYQPLFLSYSPDGTPTPLLAGE</sequence>
<accession>A0ABQ3ZMG4</accession>
<evidence type="ECO:0000256" key="1">
    <source>
        <dbReference type="SAM" id="MobiDB-lite"/>
    </source>
</evidence>
<feature type="region of interest" description="Disordered" evidence="1">
    <location>
        <begin position="184"/>
        <end position="210"/>
    </location>
</feature>
<dbReference type="EMBL" id="BOMN01000033">
    <property type="protein sequence ID" value="GIE19785.1"/>
    <property type="molecule type" value="Genomic_DNA"/>
</dbReference>